<evidence type="ECO:0000256" key="2">
    <source>
        <dbReference type="SAM" id="MobiDB-lite"/>
    </source>
</evidence>
<dbReference type="AlphaFoldDB" id="A0A4U5M7M8"/>
<comment type="caution">
    <text evidence="4">The sequence shown here is derived from an EMBL/GenBank/DDBJ whole genome shotgun (WGS) entry which is preliminary data.</text>
</comment>
<dbReference type="EMBL" id="AZBU02000009">
    <property type="protein sequence ID" value="TKR64927.1"/>
    <property type="molecule type" value="Genomic_DNA"/>
</dbReference>
<keyword evidence="1" id="KW-0694">RNA-binding</keyword>
<keyword evidence="5" id="KW-1185">Reference proteome</keyword>
<dbReference type="CDD" id="cd00590">
    <property type="entry name" value="RRM_SF"/>
    <property type="match status" value="1"/>
</dbReference>
<feature type="compositionally biased region" description="Basic and acidic residues" evidence="2">
    <location>
        <begin position="483"/>
        <end position="499"/>
    </location>
</feature>
<feature type="compositionally biased region" description="Basic and acidic residues" evidence="2">
    <location>
        <begin position="397"/>
        <end position="407"/>
    </location>
</feature>
<evidence type="ECO:0000313" key="4">
    <source>
        <dbReference type="EMBL" id="TKR64927.1"/>
    </source>
</evidence>
<gene>
    <name evidence="4" type="ORF">L596_025399</name>
</gene>
<feature type="region of interest" description="Disordered" evidence="2">
    <location>
        <begin position="192"/>
        <end position="230"/>
    </location>
</feature>
<feature type="compositionally biased region" description="Basic and acidic residues" evidence="2">
    <location>
        <begin position="192"/>
        <end position="208"/>
    </location>
</feature>
<dbReference type="STRING" id="34508.A0A4U5M7M8"/>
<protein>
    <recommendedName>
        <fullName evidence="3">RRM domain-containing protein</fullName>
    </recommendedName>
</protein>
<dbReference type="InterPro" id="IPR035979">
    <property type="entry name" value="RBD_domain_sf"/>
</dbReference>
<evidence type="ECO:0000313" key="5">
    <source>
        <dbReference type="Proteomes" id="UP000298663"/>
    </source>
</evidence>
<reference evidence="4 5" key="2">
    <citation type="journal article" date="2019" name="G3 (Bethesda)">
        <title>Hybrid Assembly of the Genome of the Entomopathogenic Nematode Steinernema carpocapsae Identifies the X-Chromosome.</title>
        <authorList>
            <person name="Serra L."/>
            <person name="Macchietto M."/>
            <person name="Macias-Munoz A."/>
            <person name="McGill C.J."/>
            <person name="Rodriguez I.M."/>
            <person name="Rodriguez B."/>
            <person name="Murad R."/>
            <person name="Mortazavi A."/>
        </authorList>
    </citation>
    <scope>NUCLEOTIDE SEQUENCE [LARGE SCALE GENOMIC DNA]</scope>
    <source>
        <strain evidence="4 5">ALL</strain>
    </source>
</reference>
<dbReference type="InterPro" id="IPR012677">
    <property type="entry name" value="Nucleotide-bd_a/b_plait_sf"/>
</dbReference>
<feature type="compositionally biased region" description="Basic residues" evidence="2">
    <location>
        <begin position="669"/>
        <end position="684"/>
    </location>
</feature>
<dbReference type="PROSITE" id="PS50102">
    <property type="entry name" value="RRM"/>
    <property type="match status" value="1"/>
</dbReference>
<organism evidence="4 5">
    <name type="scientific">Steinernema carpocapsae</name>
    <name type="common">Entomopathogenic nematode</name>
    <dbReference type="NCBI Taxonomy" id="34508"/>
    <lineage>
        <taxon>Eukaryota</taxon>
        <taxon>Metazoa</taxon>
        <taxon>Ecdysozoa</taxon>
        <taxon>Nematoda</taxon>
        <taxon>Chromadorea</taxon>
        <taxon>Rhabditida</taxon>
        <taxon>Tylenchina</taxon>
        <taxon>Panagrolaimomorpha</taxon>
        <taxon>Strongyloidoidea</taxon>
        <taxon>Steinernematidae</taxon>
        <taxon>Steinernema</taxon>
    </lineage>
</organism>
<feature type="compositionally biased region" description="Basic and acidic residues" evidence="2">
    <location>
        <begin position="569"/>
        <end position="581"/>
    </location>
</feature>
<feature type="compositionally biased region" description="Pro residues" evidence="2">
    <location>
        <begin position="460"/>
        <end position="473"/>
    </location>
</feature>
<accession>A0A4U5M7M8</accession>
<feature type="compositionally biased region" description="Low complexity" evidence="2">
    <location>
        <begin position="409"/>
        <end position="422"/>
    </location>
</feature>
<evidence type="ECO:0000256" key="1">
    <source>
        <dbReference type="PROSITE-ProRule" id="PRU00176"/>
    </source>
</evidence>
<dbReference type="Proteomes" id="UP000298663">
    <property type="component" value="Unassembled WGS sequence"/>
</dbReference>
<dbReference type="OrthoDB" id="10686388at2759"/>
<dbReference type="Gene3D" id="3.30.70.330">
    <property type="match status" value="1"/>
</dbReference>
<proteinExistence type="predicted"/>
<feature type="compositionally biased region" description="Acidic residues" evidence="2">
    <location>
        <begin position="649"/>
        <end position="660"/>
    </location>
</feature>
<name>A0A4U5M7M8_STECR</name>
<evidence type="ECO:0000259" key="3">
    <source>
        <dbReference type="PROSITE" id="PS50102"/>
    </source>
</evidence>
<dbReference type="SUPFAM" id="SSF54928">
    <property type="entry name" value="RNA-binding domain, RBD"/>
    <property type="match status" value="1"/>
</dbReference>
<feature type="compositionally biased region" description="Basic and acidic residues" evidence="2">
    <location>
        <begin position="512"/>
        <end position="526"/>
    </location>
</feature>
<feature type="region of interest" description="Disordered" evidence="2">
    <location>
        <begin position="322"/>
        <end position="704"/>
    </location>
</feature>
<feature type="compositionally biased region" description="Low complexity" evidence="2">
    <location>
        <begin position="628"/>
        <end position="648"/>
    </location>
</feature>
<dbReference type="Pfam" id="PF00076">
    <property type="entry name" value="RRM_1"/>
    <property type="match status" value="1"/>
</dbReference>
<sequence length="704" mass="77274">MDAETVSHAANAINCAHTPPIPANLGAKREGRPPPQFCTSNFRLAARRPRTTPILTTPRSFSPFSILNRRRRASSNANVRLFQAGGFDLVPTIHTGWPKKKQSTRGGERSVLAFAPYHHLSSGAGAPISPEIPKIDLPAAPSVATFTIMETTKSSTLSTEISELFRKHAETAGDWCDVVDHDIRESAFLIEETKIEDPRPTEPRPEPPKHHRAAPPHTERPRRTTLPPERYVAPSKEPANLTVSCWNICEGATKEEVFYYFHGDEGVIKDLYLIGEEKETKIGCILFTSPEAAERALQLNNEMFMGRKLRVTRCKQNYFGDRNNASNTMAYNRGGPSDHHHYSGGPGRHQAPNPYLQRQNYQQHQHPGSYHHHQQQHQSSSYQHHHPGSYNQYPRHGGGEQQRHERPFGGPASSGPRPRGPAMAPHGVRHPPHSTATTSTTPFVPKPRPSVGNSAAEASAPPPKKVPAAPKPNPFGAAAPVDTSKKMLDLFAKKDKEQKQAAAAAKAARSRAHSERDHPPQQRDRTVSVASSMVSEKPEIAAAAKPETVPEKKEALQKPPVKCPPMKILQKEHPVKSEQKQKPQQPPMKILQKEKEQPAAVPAPPPPAQEEKIVVEANNNVVEEKVPAPEAVTAVEVVTESEVQSESPENGDEAAEDAADESSSTTTGVKKKKKSKKNKSKKNPQRNVLSGNAFAVLSAMGKNE</sequence>
<feature type="compositionally biased region" description="Low complexity" evidence="2">
    <location>
        <begin position="433"/>
        <end position="442"/>
    </location>
</feature>
<dbReference type="InterPro" id="IPR000504">
    <property type="entry name" value="RRM_dom"/>
</dbReference>
<reference evidence="4 5" key="1">
    <citation type="journal article" date="2015" name="Genome Biol.">
        <title>Comparative genomics of Steinernema reveals deeply conserved gene regulatory networks.</title>
        <authorList>
            <person name="Dillman A.R."/>
            <person name="Macchietto M."/>
            <person name="Porter C.F."/>
            <person name="Rogers A."/>
            <person name="Williams B."/>
            <person name="Antoshechkin I."/>
            <person name="Lee M.M."/>
            <person name="Goodwin Z."/>
            <person name="Lu X."/>
            <person name="Lewis E.E."/>
            <person name="Goodrich-Blair H."/>
            <person name="Stock S.P."/>
            <person name="Adams B.J."/>
            <person name="Sternberg P.W."/>
            <person name="Mortazavi A."/>
        </authorList>
    </citation>
    <scope>NUCLEOTIDE SEQUENCE [LARGE SCALE GENOMIC DNA]</scope>
    <source>
        <strain evidence="4 5">ALL</strain>
    </source>
</reference>
<dbReference type="GO" id="GO:0003723">
    <property type="term" value="F:RNA binding"/>
    <property type="evidence" value="ECO:0007669"/>
    <property type="project" value="UniProtKB-UniRule"/>
</dbReference>
<feature type="domain" description="RRM" evidence="3">
    <location>
        <begin position="241"/>
        <end position="316"/>
    </location>
</feature>